<dbReference type="Pfam" id="PF00512">
    <property type="entry name" value="HisKA"/>
    <property type="match status" value="1"/>
</dbReference>
<dbReference type="SUPFAM" id="SSF52172">
    <property type="entry name" value="CheY-like"/>
    <property type="match status" value="1"/>
</dbReference>
<dbReference type="InterPro" id="IPR000700">
    <property type="entry name" value="PAS-assoc_C"/>
</dbReference>
<dbReference type="InterPro" id="IPR036097">
    <property type="entry name" value="HisK_dim/P_sf"/>
</dbReference>
<comment type="catalytic activity">
    <reaction evidence="1">
        <text>ATP + protein L-histidine = ADP + protein N-phospho-L-histidine.</text>
        <dbReference type="EC" id="2.7.13.3"/>
    </reaction>
</comment>
<dbReference type="SMART" id="SM00091">
    <property type="entry name" value="PAS"/>
    <property type="match status" value="1"/>
</dbReference>
<dbReference type="InterPro" id="IPR004358">
    <property type="entry name" value="Sig_transdc_His_kin-like_C"/>
</dbReference>
<dbReference type="InterPro" id="IPR003018">
    <property type="entry name" value="GAF"/>
</dbReference>
<name>A0A3A4RAE3_9BACT</name>
<evidence type="ECO:0000256" key="10">
    <source>
        <dbReference type="ARBA" id="ARBA00022741"/>
    </source>
</evidence>
<evidence type="ECO:0000259" key="19">
    <source>
        <dbReference type="PROSITE" id="PS50113"/>
    </source>
</evidence>
<dbReference type="PANTHER" id="PTHR43304:SF1">
    <property type="entry name" value="PAC DOMAIN-CONTAINING PROTEIN"/>
    <property type="match status" value="1"/>
</dbReference>
<feature type="domain" description="Histidine kinase" evidence="16">
    <location>
        <begin position="470"/>
        <end position="684"/>
    </location>
</feature>
<dbReference type="InterPro" id="IPR003661">
    <property type="entry name" value="HisK_dim/P_dom"/>
</dbReference>
<dbReference type="SMART" id="SM00448">
    <property type="entry name" value="REC"/>
    <property type="match status" value="1"/>
</dbReference>
<sequence>MAFRNSEKSEILVIDDTPANLQLLTDILEKSGYRVRPASSAQLGLRSAEAKLPDLILLDVKMPDMDGYELCRRLKAQENTRKVPILFISALHETGEKLKGFKAGAVDFITKPFEPEEVLARVQTHLQLYELSEKMDQKVRERTAQLQKTNQAYKALSNCSQAIVRAQDEDELLQRLFKVIIDDCGYNFAWAGLIENNETGHIKTIIPDGFEKKYAEPIASTITENESSARRAMREKTAVINSYINEDTESSCSINKEYASAISIPLITTGNEVLGVITIYSAEPDAFNAEQINFLAELISDLTYGISALRAQEERKQAENELRANQERYALAQKAANVGSWDLDFLSDTLHWSEQIEPMFGFKQGEFGATYEAFLECVHPDDREFVISAVSASLDRNKEYNIEHRIVWRDKTVRWVSEIGTVFRDETNKPVRMLGVVQDITERKLAEERRMELIRDLEQKNAEMERFTYTVSHDLKTPLVTIEAFLNLLRKDICERRCEGSENIISRMMNASTKMRSLLDDLLNISKAGHLSISPEFFSLHELTTEAIELVTGQIIAKNVSVIIDSDFPEIYGDRTRLLEVMLNLIDNAVKFSSGMDKPEVHIGCCEKNGKTVFYVKDNGVGIDPHYTHKIFKLFEKLDANTDGNGIGLTLVKRIIESHQGSIWVESEGIQKGATFYFTLNLARNSKLK</sequence>
<feature type="modified residue" description="4-aspartylphosphate" evidence="14">
    <location>
        <position position="59"/>
    </location>
</feature>
<keyword evidence="8" id="KW-0812">Transmembrane</keyword>
<dbReference type="CDD" id="cd00082">
    <property type="entry name" value="HisKA"/>
    <property type="match status" value="1"/>
</dbReference>
<feature type="domain" description="Response regulatory" evidence="17">
    <location>
        <begin position="10"/>
        <end position="126"/>
    </location>
</feature>
<evidence type="ECO:0000313" key="20">
    <source>
        <dbReference type="EMBL" id="RJP59747.1"/>
    </source>
</evidence>
<dbReference type="NCBIfam" id="TIGR00229">
    <property type="entry name" value="sensory_box"/>
    <property type="match status" value="1"/>
</dbReference>
<evidence type="ECO:0000256" key="6">
    <source>
        <dbReference type="ARBA" id="ARBA00022553"/>
    </source>
</evidence>
<evidence type="ECO:0000256" key="12">
    <source>
        <dbReference type="ARBA" id="ARBA00022989"/>
    </source>
</evidence>
<dbReference type="CDD" id="cd00130">
    <property type="entry name" value="PAS"/>
    <property type="match status" value="1"/>
</dbReference>
<keyword evidence="13" id="KW-0472">Membrane</keyword>
<dbReference type="GO" id="GO:0000155">
    <property type="term" value="F:phosphorelay sensor kinase activity"/>
    <property type="evidence" value="ECO:0007669"/>
    <property type="project" value="InterPro"/>
</dbReference>
<feature type="domain" description="PAC" evidence="19">
    <location>
        <begin position="400"/>
        <end position="452"/>
    </location>
</feature>
<comment type="subcellular location">
    <subcellularLocation>
        <location evidence="2">Cell inner membrane</location>
        <topology evidence="2">Multi-pass membrane protein</topology>
    </subcellularLocation>
</comment>
<dbReference type="CDD" id="cd19920">
    <property type="entry name" value="REC_PA4781-like"/>
    <property type="match status" value="1"/>
</dbReference>
<gene>
    <name evidence="20" type="ORF">C4541_05440</name>
</gene>
<evidence type="ECO:0000256" key="11">
    <source>
        <dbReference type="ARBA" id="ARBA00022777"/>
    </source>
</evidence>
<dbReference type="SMART" id="SM00086">
    <property type="entry name" value="PAC"/>
    <property type="match status" value="1"/>
</dbReference>
<evidence type="ECO:0000256" key="13">
    <source>
        <dbReference type="ARBA" id="ARBA00023136"/>
    </source>
</evidence>
<keyword evidence="5" id="KW-0997">Cell inner membrane</keyword>
<protein>
    <recommendedName>
        <fullName evidence="3">histidine kinase</fullName>
        <ecNumber evidence="3">2.7.13.3</ecNumber>
    </recommendedName>
</protein>
<dbReference type="Gene3D" id="3.30.565.10">
    <property type="entry name" value="Histidine kinase-like ATPase, C-terminal domain"/>
    <property type="match status" value="1"/>
</dbReference>
<evidence type="ECO:0000256" key="5">
    <source>
        <dbReference type="ARBA" id="ARBA00022519"/>
    </source>
</evidence>
<dbReference type="InterPro" id="IPR000014">
    <property type="entry name" value="PAS"/>
</dbReference>
<dbReference type="InterPro" id="IPR029016">
    <property type="entry name" value="GAF-like_dom_sf"/>
</dbReference>
<dbReference type="InterPro" id="IPR035965">
    <property type="entry name" value="PAS-like_dom_sf"/>
</dbReference>
<dbReference type="SUPFAM" id="SSF55781">
    <property type="entry name" value="GAF domain-like"/>
    <property type="match status" value="1"/>
</dbReference>
<dbReference type="SMART" id="SM00387">
    <property type="entry name" value="HATPase_c"/>
    <property type="match status" value="1"/>
</dbReference>
<keyword evidence="6 14" id="KW-0597">Phosphoprotein</keyword>
<feature type="coiled-coil region" evidence="15">
    <location>
        <begin position="308"/>
        <end position="335"/>
    </location>
</feature>
<evidence type="ECO:0000256" key="3">
    <source>
        <dbReference type="ARBA" id="ARBA00012438"/>
    </source>
</evidence>
<keyword evidence="10" id="KW-0547">Nucleotide-binding</keyword>
<dbReference type="InterPro" id="IPR001610">
    <property type="entry name" value="PAC"/>
</dbReference>
<keyword evidence="9" id="KW-0677">Repeat</keyword>
<dbReference type="InterPro" id="IPR036890">
    <property type="entry name" value="HATPase_C_sf"/>
</dbReference>
<dbReference type="InterPro" id="IPR052162">
    <property type="entry name" value="Sensor_kinase/Photoreceptor"/>
</dbReference>
<dbReference type="GO" id="GO:0000166">
    <property type="term" value="F:nucleotide binding"/>
    <property type="evidence" value="ECO:0007669"/>
    <property type="project" value="UniProtKB-KW"/>
</dbReference>
<dbReference type="Pfam" id="PF02518">
    <property type="entry name" value="HATPase_c"/>
    <property type="match status" value="1"/>
</dbReference>
<dbReference type="PROSITE" id="PS50113">
    <property type="entry name" value="PAC"/>
    <property type="match status" value="1"/>
</dbReference>
<dbReference type="PROSITE" id="PS50109">
    <property type="entry name" value="HIS_KIN"/>
    <property type="match status" value="1"/>
</dbReference>
<keyword evidence="11" id="KW-0418">Kinase</keyword>
<evidence type="ECO:0000259" key="18">
    <source>
        <dbReference type="PROSITE" id="PS50112"/>
    </source>
</evidence>
<accession>A0A3A4RAE3</accession>
<dbReference type="SMART" id="SM00388">
    <property type="entry name" value="HisKA"/>
    <property type="match status" value="1"/>
</dbReference>
<dbReference type="SUPFAM" id="SSF55874">
    <property type="entry name" value="ATPase domain of HSP90 chaperone/DNA topoisomerase II/histidine kinase"/>
    <property type="match status" value="1"/>
</dbReference>
<dbReference type="InterPro" id="IPR005467">
    <property type="entry name" value="His_kinase_dom"/>
</dbReference>
<organism evidence="20 21">
    <name type="scientific">Candidatus Auribacter fodinae</name>
    <dbReference type="NCBI Taxonomy" id="2093366"/>
    <lineage>
        <taxon>Bacteria</taxon>
        <taxon>Pseudomonadati</taxon>
        <taxon>Candidatus Auribacterota</taxon>
        <taxon>Candidatus Auribacteria</taxon>
        <taxon>Candidatus Auribacterales</taxon>
        <taxon>Candidatus Auribacteraceae</taxon>
        <taxon>Candidatus Auribacter</taxon>
    </lineage>
</organism>
<keyword evidence="15" id="KW-0175">Coiled coil</keyword>
<keyword evidence="12" id="KW-1133">Transmembrane helix</keyword>
<dbReference type="Proteomes" id="UP000266426">
    <property type="component" value="Unassembled WGS sequence"/>
</dbReference>
<evidence type="ECO:0000256" key="8">
    <source>
        <dbReference type="ARBA" id="ARBA00022692"/>
    </source>
</evidence>
<evidence type="ECO:0000256" key="1">
    <source>
        <dbReference type="ARBA" id="ARBA00000085"/>
    </source>
</evidence>
<dbReference type="PROSITE" id="PS50112">
    <property type="entry name" value="PAS"/>
    <property type="match status" value="1"/>
</dbReference>
<dbReference type="Pfam" id="PF13185">
    <property type="entry name" value="GAF_2"/>
    <property type="match status" value="1"/>
</dbReference>
<keyword evidence="7" id="KW-0808">Transferase</keyword>
<dbReference type="Gene3D" id="3.30.450.40">
    <property type="match status" value="1"/>
</dbReference>
<dbReference type="EMBL" id="QZJZ01000042">
    <property type="protein sequence ID" value="RJP59747.1"/>
    <property type="molecule type" value="Genomic_DNA"/>
</dbReference>
<dbReference type="PROSITE" id="PS50110">
    <property type="entry name" value="RESPONSE_REGULATORY"/>
    <property type="match status" value="1"/>
</dbReference>
<proteinExistence type="predicted"/>
<dbReference type="GO" id="GO:0005886">
    <property type="term" value="C:plasma membrane"/>
    <property type="evidence" value="ECO:0007669"/>
    <property type="project" value="UniProtKB-SubCell"/>
</dbReference>
<evidence type="ECO:0000256" key="15">
    <source>
        <dbReference type="SAM" id="Coils"/>
    </source>
</evidence>
<dbReference type="Gene3D" id="1.10.287.130">
    <property type="match status" value="1"/>
</dbReference>
<comment type="caution">
    <text evidence="20">The sequence shown here is derived from an EMBL/GenBank/DDBJ whole genome shotgun (WGS) entry which is preliminary data.</text>
</comment>
<evidence type="ECO:0000256" key="4">
    <source>
        <dbReference type="ARBA" id="ARBA00022475"/>
    </source>
</evidence>
<dbReference type="Gene3D" id="3.40.50.2300">
    <property type="match status" value="1"/>
</dbReference>
<evidence type="ECO:0000256" key="2">
    <source>
        <dbReference type="ARBA" id="ARBA00004429"/>
    </source>
</evidence>
<dbReference type="Gene3D" id="2.10.70.100">
    <property type="match status" value="1"/>
</dbReference>
<dbReference type="SUPFAM" id="SSF47384">
    <property type="entry name" value="Homodimeric domain of signal transducing histidine kinase"/>
    <property type="match status" value="1"/>
</dbReference>
<feature type="domain" description="PAS" evidence="18">
    <location>
        <begin position="325"/>
        <end position="397"/>
    </location>
</feature>
<dbReference type="Gene3D" id="3.30.450.20">
    <property type="entry name" value="PAS domain"/>
    <property type="match status" value="1"/>
</dbReference>
<dbReference type="InterPro" id="IPR003594">
    <property type="entry name" value="HATPase_dom"/>
</dbReference>
<evidence type="ECO:0000256" key="14">
    <source>
        <dbReference type="PROSITE-ProRule" id="PRU00169"/>
    </source>
</evidence>
<dbReference type="InterPro" id="IPR001789">
    <property type="entry name" value="Sig_transdc_resp-reg_receiver"/>
</dbReference>
<dbReference type="Pfam" id="PF00072">
    <property type="entry name" value="Response_reg"/>
    <property type="match status" value="1"/>
</dbReference>
<dbReference type="AlphaFoldDB" id="A0A3A4RAE3"/>
<evidence type="ECO:0000259" key="16">
    <source>
        <dbReference type="PROSITE" id="PS50109"/>
    </source>
</evidence>
<reference evidence="20 21" key="1">
    <citation type="journal article" date="2017" name="ISME J.">
        <title>Energy and carbon metabolisms in a deep terrestrial subsurface fluid microbial community.</title>
        <authorList>
            <person name="Momper L."/>
            <person name="Jungbluth S.P."/>
            <person name="Lee M.D."/>
            <person name="Amend J.P."/>
        </authorList>
    </citation>
    <scope>NUCLEOTIDE SEQUENCE [LARGE SCALE GENOMIC DNA]</scope>
    <source>
        <strain evidence="20">SURF_26</strain>
    </source>
</reference>
<dbReference type="InterPro" id="IPR013655">
    <property type="entry name" value="PAS_fold_3"/>
</dbReference>
<dbReference type="PANTHER" id="PTHR43304">
    <property type="entry name" value="PHYTOCHROME-LIKE PROTEIN CPH1"/>
    <property type="match status" value="1"/>
</dbReference>
<dbReference type="FunFam" id="3.30.565.10:FF:000006">
    <property type="entry name" value="Sensor histidine kinase WalK"/>
    <property type="match status" value="1"/>
</dbReference>
<dbReference type="Pfam" id="PF08447">
    <property type="entry name" value="PAS_3"/>
    <property type="match status" value="1"/>
</dbReference>
<dbReference type="InterPro" id="IPR011006">
    <property type="entry name" value="CheY-like_superfamily"/>
</dbReference>
<dbReference type="SUPFAM" id="SSF55785">
    <property type="entry name" value="PYP-like sensor domain (PAS domain)"/>
    <property type="match status" value="1"/>
</dbReference>
<evidence type="ECO:0000256" key="9">
    <source>
        <dbReference type="ARBA" id="ARBA00022737"/>
    </source>
</evidence>
<dbReference type="FunFam" id="2.10.70.100:FF:000001">
    <property type="entry name" value="Sensory transduction histidine kinase"/>
    <property type="match status" value="1"/>
</dbReference>
<dbReference type="PRINTS" id="PR00344">
    <property type="entry name" value="BCTRLSENSOR"/>
</dbReference>
<dbReference type="EC" id="2.7.13.3" evidence="3"/>
<evidence type="ECO:0000259" key="17">
    <source>
        <dbReference type="PROSITE" id="PS50110"/>
    </source>
</evidence>
<evidence type="ECO:0000313" key="21">
    <source>
        <dbReference type="Proteomes" id="UP000266426"/>
    </source>
</evidence>
<evidence type="ECO:0000256" key="7">
    <source>
        <dbReference type="ARBA" id="ARBA00022679"/>
    </source>
</evidence>
<keyword evidence="4" id="KW-1003">Cell membrane</keyword>